<dbReference type="Pfam" id="PF26639">
    <property type="entry name" value="Het-6_barrel"/>
    <property type="match status" value="1"/>
</dbReference>
<evidence type="ECO:0000259" key="1">
    <source>
        <dbReference type="Pfam" id="PF06985"/>
    </source>
</evidence>
<comment type="caution">
    <text evidence="2">The sequence shown here is derived from an EMBL/GenBank/DDBJ whole genome shotgun (WGS) entry which is preliminary data.</text>
</comment>
<dbReference type="InterPro" id="IPR052895">
    <property type="entry name" value="HetReg/Transcr_Mod"/>
</dbReference>
<proteinExistence type="predicted"/>
<dbReference type="AlphaFoldDB" id="A0A1V6SYB7"/>
<evidence type="ECO:0000313" key="2">
    <source>
        <dbReference type="EMBL" id="OQE18710.1"/>
    </source>
</evidence>
<dbReference type="Pfam" id="PF06985">
    <property type="entry name" value="HET"/>
    <property type="match status" value="1"/>
</dbReference>
<dbReference type="Proteomes" id="UP000191285">
    <property type="component" value="Unassembled WGS sequence"/>
</dbReference>
<dbReference type="EMBL" id="MLKD01000017">
    <property type="protein sequence ID" value="OQE18710.1"/>
    <property type="molecule type" value="Genomic_DNA"/>
</dbReference>
<sequence>MTIITSYSHKPIEENQIRLLKFVEDESSSSIHAVLEPFSIKEPLPKFRSISYAWACDESGLARNRGIRIDGQGLYVLDSLYTFLEALKSKRTMYDGGWWWIDSVCIDQGNLEERASQVEHLQQIYRAAEQVIVWLGEESHDSDLAIDFIKILDRYSREKHSVEELRSELEIEKYHGEWKALEYFLARRWWSRMWTVQEFVLPRSISFWCGMRSIGRVSICRALAVANRCTTIGIKETAGFTNGLNRRRVWGLYKAGKPGENVTLSLSALTSYFSSMDATDDRDRLYGLMALASDASLMDVNYFLPSQEIYLRFAQSFITHYKSLDIISFASIYSSPSSSSQPSWVPYWQKKTPLVIPLMVSQSCRSHIGNLRTPHALEYDHSIGYSASKKRAAVYSFEGSNLLARGVVVDVVDGLAGNKKFELVQSSEWSSTQLSPPNNFSATEILVSVCRCIALDRKDRYLRYAMPSKDFFQDFVRLLEQLLTESQSAFLSSPAQELQEWFEWTRSLQIHGRSFKTILRDSLDQDQVDIYRDPTNPAPNQDEYYHDTFFGRFFDTVVRLSLRLMVSRNGRIGMVQEKAMKGDLICVLFGCNVPVLLRNSESGDGVTFVGECFLDGCMDGSVLDDHGLLEKTFCIR</sequence>
<protein>
    <recommendedName>
        <fullName evidence="1">Heterokaryon incompatibility domain-containing protein</fullName>
    </recommendedName>
</protein>
<dbReference type="PANTHER" id="PTHR24148:SF73">
    <property type="entry name" value="HET DOMAIN PROTEIN (AFU_ORTHOLOGUE AFUA_8G01020)"/>
    <property type="match status" value="1"/>
</dbReference>
<evidence type="ECO:0000313" key="3">
    <source>
        <dbReference type="Proteomes" id="UP000191285"/>
    </source>
</evidence>
<gene>
    <name evidence="2" type="ORF">PENSTE_c017G02689</name>
</gene>
<name>A0A1V6SYB7_9EURO</name>
<keyword evidence="3" id="KW-1185">Reference proteome</keyword>
<dbReference type="OrthoDB" id="4360777at2759"/>
<dbReference type="PANTHER" id="PTHR24148">
    <property type="entry name" value="ANKYRIN REPEAT DOMAIN-CONTAINING PROTEIN 39 HOMOLOG-RELATED"/>
    <property type="match status" value="1"/>
</dbReference>
<dbReference type="InterPro" id="IPR010730">
    <property type="entry name" value="HET"/>
</dbReference>
<accession>A0A1V6SYB7</accession>
<feature type="domain" description="Heterokaryon incompatibility" evidence="1">
    <location>
        <begin position="48"/>
        <end position="198"/>
    </location>
</feature>
<organism evidence="2 3">
    <name type="scientific">Penicillium steckii</name>
    <dbReference type="NCBI Taxonomy" id="303698"/>
    <lineage>
        <taxon>Eukaryota</taxon>
        <taxon>Fungi</taxon>
        <taxon>Dikarya</taxon>
        <taxon>Ascomycota</taxon>
        <taxon>Pezizomycotina</taxon>
        <taxon>Eurotiomycetes</taxon>
        <taxon>Eurotiomycetidae</taxon>
        <taxon>Eurotiales</taxon>
        <taxon>Aspergillaceae</taxon>
        <taxon>Penicillium</taxon>
    </lineage>
</organism>
<reference evidence="3" key="1">
    <citation type="journal article" date="2017" name="Nat. Microbiol.">
        <title>Global analysis of biosynthetic gene clusters reveals vast potential of secondary metabolite production in Penicillium species.</title>
        <authorList>
            <person name="Nielsen J.C."/>
            <person name="Grijseels S."/>
            <person name="Prigent S."/>
            <person name="Ji B."/>
            <person name="Dainat J."/>
            <person name="Nielsen K.F."/>
            <person name="Frisvad J.C."/>
            <person name="Workman M."/>
            <person name="Nielsen J."/>
        </authorList>
    </citation>
    <scope>NUCLEOTIDE SEQUENCE [LARGE SCALE GENOMIC DNA]</scope>
    <source>
        <strain evidence="3">IBT 24891</strain>
    </source>
</reference>
<dbReference type="STRING" id="303698.A0A1V6SYB7"/>